<accession>A0A0L8VFN5</accession>
<proteinExistence type="predicted"/>
<evidence type="ECO:0000313" key="2">
    <source>
        <dbReference type="Proteomes" id="UP000036958"/>
    </source>
</evidence>
<evidence type="ECO:0000313" key="1">
    <source>
        <dbReference type="EMBL" id="KOH46997.1"/>
    </source>
</evidence>
<dbReference type="AlphaFoldDB" id="A0A0L8VFN5"/>
<reference evidence="2" key="1">
    <citation type="submission" date="2015-07" db="EMBL/GenBank/DDBJ databases">
        <title>Genome sequencing of Sunxiuqinia dokdonensis strain SK.</title>
        <authorList>
            <person name="Ahn S."/>
            <person name="Kim B.-C."/>
        </authorList>
    </citation>
    <scope>NUCLEOTIDE SEQUENCE [LARGE SCALE GENOMIC DNA]</scope>
    <source>
        <strain evidence="2">SK</strain>
    </source>
</reference>
<name>A0A0L8VFN5_9BACT</name>
<protein>
    <submittedName>
        <fullName evidence="1">Uncharacterized protein</fullName>
    </submittedName>
</protein>
<gene>
    <name evidence="1" type="ORF">NC99_01750</name>
</gene>
<sequence length="44" mass="4917">MISLLKQNKVAFGLPCFNLFENKKENCNSSGTVVCKTENNQNPL</sequence>
<organism evidence="1 2">
    <name type="scientific">Sunxiuqinia dokdonensis</name>
    <dbReference type="NCBI Taxonomy" id="1409788"/>
    <lineage>
        <taxon>Bacteria</taxon>
        <taxon>Pseudomonadati</taxon>
        <taxon>Bacteroidota</taxon>
        <taxon>Bacteroidia</taxon>
        <taxon>Marinilabiliales</taxon>
        <taxon>Prolixibacteraceae</taxon>
        <taxon>Sunxiuqinia</taxon>
    </lineage>
</organism>
<dbReference type="Proteomes" id="UP000036958">
    <property type="component" value="Unassembled WGS sequence"/>
</dbReference>
<dbReference type="EMBL" id="LGIA01000009">
    <property type="protein sequence ID" value="KOH46997.1"/>
    <property type="molecule type" value="Genomic_DNA"/>
</dbReference>
<comment type="caution">
    <text evidence="1">The sequence shown here is derived from an EMBL/GenBank/DDBJ whole genome shotgun (WGS) entry which is preliminary data.</text>
</comment>
<keyword evidence="2" id="KW-1185">Reference proteome</keyword>